<name>A0A9W7HZW9_HIBTR</name>
<evidence type="ECO:0000256" key="1">
    <source>
        <dbReference type="ARBA" id="ARBA00022723"/>
    </source>
</evidence>
<dbReference type="InterPro" id="IPR005630">
    <property type="entry name" value="Terpene_synthase_metal-bd"/>
</dbReference>
<feature type="domain" description="Terpene synthase metal-binding" evidence="2">
    <location>
        <begin position="1"/>
        <end position="111"/>
    </location>
</feature>
<protein>
    <submittedName>
        <fullName evidence="3">Terpene synthase 04, GERANYLLINALOOL SYNTHASE, TERPENE SYNTHASE 4</fullName>
    </submittedName>
</protein>
<dbReference type="InterPro" id="IPR008949">
    <property type="entry name" value="Isoprenoid_synthase_dom_sf"/>
</dbReference>
<dbReference type="OrthoDB" id="2343925at2759"/>
<dbReference type="PANTHER" id="PTHR31739:SF29">
    <property type="entry name" value="(E,E)-GERANYLLINALOOL SYNTHASE-LIKE"/>
    <property type="match status" value="1"/>
</dbReference>
<dbReference type="GO" id="GO:0010333">
    <property type="term" value="F:terpene synthase activity"/>
    <property type="evidence" value="ECO:0007669"/>
    <property type="project" value="InterPro"/>
</dbReference>
<dbReference type="Pfam" id="PF03936">
    <property type="entry name" value="Terpene_synth_C"/>
    <property type="match status" value="1"/>
</dbReference>
<dbReference type="GO" id="GO:0000287">
    <property type="term" value="F:magnesium ion binding"/>
    <property type="evidence" value="ECO:0007669"/>
    <property type="project" value="InterPro"/>
</dbReference>
<dbReference type="AlphaFoldDB" id="A0A9W7HZW9"/>
<dbReference type="GO" id="GO:0016102">
    <property type="term" value="P:diterpenoid biosynthetic process"/>
    <property type="evidence" value="ECO:0007669"/>
    <property type="project" value="TreeGrafter"/>
</dbReference>
<gene>
    <name evidence="3" type="ORF">HRI_002236600</name>
</gene>
<evidence type="ECO:0000259" key="2">
    <source>
        <dbReference type="Pfam" id="PF03936"/>
    </source>
</evidence>
<evidence type="ECO:0000313" key="4">
    <source>
        <dbReference type="Proteomes" id="UP001165190"/>
    </source>
</evidence>
<keyword evidence="1" id="KW-0479">Metal-binding</keyword>
<proteinExistence type="predicted"/>
<accession>A0A9W7HZW9</accession>
<dbReference type="PANTHER" id="PTHR31739">
    <property type="entry name" value="ENT-COPALYL DIPHOSPHATE SYNTHASE, CHLOROPLASTIC"/>
    <property type="match status" value="1"/>
</dbReference>
<evidence type="ECO:0000313" key="3">
    <source>
        <dbReference type="EMBL" id="GMI85673.1"/>
    </source>
</evidence>
<comment type="caution">
    <text evidence="3">The sequence shown here is derived from an EMBL/GenBank/DDBJ whole genome shotgun (WGS) entry which is preliminary data.</text>
</comment>
<dbReference type="Proteomes" id="UP001165190">
    <property type="component" value="Unassembled WGS sequence"/>
</dbReference>
<dbReference type="EMBL" id="BSYR01000020">
    <property type="protein sequence ID" value="GMI85673.1"/>
    <property type="molecule type" value="Genomic_DNA"/>
</dbReference>
<sequence length="111" mass="12722">MYCYFAISFSLSLSYDSNIRMVVAKSAILITVADDFFDMEGSLDELNILTDAVRRWDSRGLSGHSNVIFDALDNLVKETAEKHLQQKKTDTTCFLKQIWVETFDSWLVEAK</sequence>
<dbReference type="SUPFAM" id="SSF48576">
    <property type="entry name" value="Terpenoid synthases"/>
    <property type="match status" value="1"/>
</dbReference>
<dbReference type="Gene3D" id="1.10.600.10">
    <property type="entry name" value="Farnesyl Diphosphate Synthase"/>
    <property type="match status" value="1"/>
</dbReference>
<dbReference type="InterPro" id="IPR050148">
    <property type="entry name" value="Terpene_synthase-like"/>
</dbReference>
<reference evidence="3" key="1">
    <citation type="submission" date="2023-05" db="EMBL/GenBank/DDBJ databases">
        <title>Genome and transcriptome analyses reveal genes involved in the formation of fine ridges on petal epidermal cells in Hibiscus trionum.</title>
        <authorList>
            <person name="Koshimizu S."/>
            <person name="Masuda S."/>
            <person name="Ishii T."/>
            <person name="Shirasu K."/>
            <person name="Hoshino A."/>
            <person name="Arita M."/>
        </authorList>
    </citation>
    <scope>NUCLEOTIDE SEQUENCE</scope>
    <source>
        <strain evidence="3">Hamamatsu line</strain>
    </source>
</reference>
<organism evidence="3 4">
    <name type="scientific">Hibiscus trionum</name>
    <name type="common">Flower of an hour</name>
    <dbReference type="NCBI Taxonomy" id="183268"/>
    <lineage>
        <taxon>Eukaryota</taxon>
        <taxon>Viridiplantae</taxon>
        <taxon>Streptophyta</taxon>
        <taxon>Embryophyta</taxon>
        <taxon>Tracheophyta</taxon>
        <taxon>Spermatophyta</taxon>
        <taxon>Magnoliopsida</taxon>
        <taxon>eudicotyledons</taxon>
        <taxon>Gunneridae</taxon>
        <taxon>Pentapetalae</taxon>
        <taxon>rosids</taxon>
        <taxon>malvids</taxon>
        <taxon>Malvales</taxon>
        <taxon>Malvaceae</taxon>
        <taxon>Malvoideae</taxon>
        <taxon>Hibiscus</taxon>
    </lineage>
</organism>
<keyword evidence="4" id="KW-1185">Reference proteome</keyword>